<accession>A0ABR2M1Z8</accession>
<gene>
    <name evidence="7" type="ORF">KSP40_PGU019841</name>
</gene>
<keyword evidence="3" id="KW-0808">Transferase</keyword>
<name>A0ABR2M1Z8_9ASPA</name>
<dbReference type="EMBL" id="JBBWWR010000013">
    <property type="protein sequence ID" value="KAK8956419.1"/>
    <property type="molecule type" value="Genomic_DNA"/>
</dbReference>
<dbReference type="PANTHER" id="PTHR31818:SF1">
    <property type="entry name" value="O-FUCOSYLTRANSFERASE 16"/>
    <property type="match status" value="1"/>
</dbReference>
<evidence type="ECO:0000256" key="6">
    <source>
        <dbReference type="ARBA" id="ARBA00030350"/>
    </source>
</evidence>
<evidence type="ECO:0000256" key="1">
    <source>
        <dbReference type="ARBA" id="ARBA00007737"/>
    </source>
</evidence>
<keyword evidence="2" id="KW-0328">Glycosyltransferase</keyword>
<dbReference type="Pfam" id="PF10250">
    <property type="entry name" value="O-FucT"/>
    <property type="match status" value="1"/>
</dbReference>
<evidence type="ECO:0000313" key="7">
    <source>
        <dbReference type="EMBL" id="KAK8956419.1"/>
    </source>
</evidence>
<evidence type="ECO:0000256" key="4">
    <source>
        <dbReference type="ARBA" id="ARBA00023253"/>
    </source>
</evidence>
<dbReference type="Proteomes" id="UP001412067">
    <property type="component" value="Unassembled WGS sequence"/>
</dbReference>
<sequence>MVGIRRLDAEVNGVMIGVDGVMNNVSSEVLQEVTHNAIFHVPNEGGKPKYDLWNSKLSMYYYGCSNASNKFAGAQVTTLPNRYLMIATSGGLNQQRTGITDAVVAAHILNATLVVPKLDQRSFWKDSSDFTEIFDVDWFISYLSRDVKIIKQLPRKGGGKVILMAVDALSGKILLNTATLYVLLTREI</sequence>
<keyword evidence="5" id="KW-0119">Carbohydrate metabolism</keyword>
<proteinExistence type="inferred from homology"/>
<reference evidence="7 8" key="1">
    <citation type="journal article" date="2022" name="Nat. Plants">
        <title>Genomes of leafy and leafless Platanthera orchids illuminate the evolution of mycoheterotrophy.</title>
        <authorList>
            <person name="Li M.H."/>
            <person name="Liu K.W."/>
            <person name="Li Z."/>
            <person name="Lu H.C."/>
            <person name="Ye Q.L."/>
            <person name="Zhang D."/>
            <person name="Wang J.Y."/>
            <person name="Li Y.F."/>
            <person name="Zhong Z.M."/>
            <person name="Liu X."/>
            <person name="Yu X."/>
            <person name="Liu D.K."/>
            <person name="Tu X.D."/>
            <person name="Liu B."/>
            <person name="Hao Y."/>
            <person name="Liao X.Y."/>
            <person name="Jiang Y.T."/>
            <person name="Sun W.H."/>
            <person name="Chen J."/>
            <person name="Chen Y.Q."/>
            <person name="Ai Y."/>
            <person name="Zhai J.W."/>
            <person name="Wu S.S."/>
            <person name="Zhou Z."/>
            <person name="Hsiao Y.Y."/>
            <person name="Wu W.L."/>
            <person name="Chen Y.Y."/>
            <person name="Lin Y.F."/>
            <person name="Hsu J.L."/>
            <person name="Li C.Y."/>
            <person name="Wang Z.W."/>
            <person name="Zhao X."/>
            <person name="Zhong W.Y."/>
            <person name="Ma X.K."/>
            <person name="Ma L."/>
            <person name="Huang J."/>
            <person name="Chen G.Z."/>
            <person name="Huang M.Z."/>
            <person name="Huang L."/>
            <person name="Peng D.H."/>
            <person name="Luo Y.B."/>
            <person name="Zou S.Q."/>
            <person name="Chen S.P."/>
            <person name="Lan S."/>
            <person name="Tsai W.C."/>
            <person name="Van de Peer Y."/>
            <person name="Liu Z.J."/>
        </authorList>
    </citation>
    <scope>NUCLEOTIDE SEQUENCE [LARGE SCALE GENOMIC DNA]</scope>
    <source>
        <strain evidence="7">Lor288</strain>
    </source>
</reference>
<protein>
    <recommendedName>
        <fullName evidence="6">O-fucosyltransferase family protein</fullName>
    </recommendedName>
</protein>
<organism evidence="7 8">
    <name type="scientific">Platanthera guangdongensis</name>
    <dbReference type="NCBI Taxonomy" id="2320717"/>
    <lineage>
        <taxon>Eukaryota</taxon>
        <taxon>Viridiplantae</taxon>
        <taxon>Streptophyta</taxon>
        <taxon>Embryophyta</taxon>
        <taxon>Tracheophyta</taxon>
        <taxon>Spermatophyta</taxon>
        <taxon>Magnoliopsida</taxon>
        <taxon>Liliopsida</taxon>
        <taxon>Asparagales</taxon>
        <taxon>Orchidaceae</taxon>
        <taxon>Orchidoideae</taxon>
        <taxon>Orchideae</taxon>
        <taxon>Orchidinae</taxon>
        <taxon>Platanthera</taxon>
    </lineage>
</organism>
<evidence type="ECO:0000256" key="2">
    <source>
        <dbReference type="ARBA" id="ARBA00022676"/>
    </source>
</evidence>
<dbReference type="InterPro" id="IPR019378">
    <property type="entry name" value="GDP-Fuc_O-FucTrfase"/>
</dbReference>
<evidence type="ECO:0000256" key="3">
    <source>
        <dbReference type="ARBA" id="ARBA00022679"/>
    </source>
</evidence>
<keyword evidence="4" id="KW-0294">Fucose metabolism</keyword>
<evidence type="ECO:0000313" key="8">
    <source>
        <dbReference type="Proteomes" id="UP001412067"/>
    </source>
</evidence>
<evidence type="ECO:0000256" key="5">
    <source>
        <dbReference type="ARBA" id="ARBA00023277"/>
    </source>
</evidence>
<keyword evidence="8" id="KW-1185">Reference proteome</keyword>
<comment type="similarity">
    <text evidence="1">Belongs to the glycosyltransferase GT106 family.</text>
</comment>
<comment type="caution">
    <text evidence="7">The sequence shown here is derived from an EMBL/GenBank/DDBJ whole genome shotgun (WGS) entry which is preliminary data.</text>
</comment>
<dbReference type="PANTHER" id="PTHR31818">
    <property type="entry name" value="O-FUCOSYLTRANSFERASE 16"/>
    <property type="match status" value="1"/>
</dbReference>